<reference evidence="2 3" key="1">
    <citation type="journal article" date="2020" name="Front. Microbiol.">
        <title>Single-cell genomics of novel Actinobacteria with the Wood-Ljungdahl pathway discovered in a serpentinizing system.</title>
        <authorList>
            <person name="Merino N."/>
            <person name="Kawai M."/>
            <person name="Boyd E.S."/>
            <person name="Colman D.R."/>
            <person name="McGlynn S.E."/>
            <person name="Nealson K.H."/>
            <person name="Kurokawa K."/>
            <person name="Hongoh Y."/>
        </authorList>
    </citation>
    <scope>NUCLEOTIDE SEQUENCE [LARGE SCALE GENOMIC DNA]</scope>
    <source>
        <strain evidence="2 3">S42</strain>
    </source>
</reference>
<keyword evidence="1" id="KW-1133">Transmembrane helix</keyword>
<organism evidence="2 3">
    <name type="scientific">Candidatus Hakubella thermalkaliphila</name>
    <dbReference type="NCBI Taxonomy" id="2754717"/>
    <lineage>
        <taxon>Bacteria</taxon>
        <taxon>Bacillati</taxon>
        <taxon>Actinomycetota</taxon>
        <taxon>Actinomycetota incertae sedis</taxon>
        <taxon>Candidatus Hakubellales</taxon>
        <taxon>Candidatus Hakubellaceae</taxon>
        <taxon>Candidatus Hakubella</taxon>
    </lineage>
</organism>
<name>A0A6V8PJZ5_9ACTN</name>
<comment type="caution">
    <text evidence="2">The sequence shown here is derived from an EMBL/GenBank/DDBJ whole genome shotgun (WGS) entry which is preliminary data.</text>
</comment>
<sequence length="124" mass="13663">MPQGYELLLSTGLIFLSVGLLLAAFTYLMAWIFAPRRLSPPHGLRASTGRRRIHLVARTIPDFHYVAALSFSILMPVAVLILLGLSSAPTTESRGLLAIGVLYILVALSLILIYLLKRGFLSWK</sequence>
<evidence type="ECO:0000313" key="3">
    <source>
        <dbReference type="Proteomes" id="UP000568877"/>
    </source>
</evidence>
<proteinExistence type="predicted"/>
<feature type="transmembrane region" description="Helical" evidence="1">
    <location>
        <begin position="95"/>
        <end position="116"/>
    </location>
</feature>
<gene>
    <name evidence="2" type="ORF">HKBW3S42_00349</name>
</gene>
<keyword evidence="1" id="KW-0472">Membrane</keyword>
<keyword evidence="1" id="KW-0812">Transmembrane</keyword>
<feature type="transmembrane region" description="Helical" evidence="1">
    <location>
        <begin position="12"/>
        <end position="34"/>
    </location>
</feature>
<protein>
    <recommendedName>
        <fullName evidence="4">NADH-quinone oxidoreductase subunit</fullName>
    </recommendedName>
</protein>
<dbReference type="EMBL" id="BLSA01000026">
    <property type="protein sequence ID" value="GFP32044.1"/>
    <property type="molecule type" value="Genomic_DNA"/>
</dbReference>
<evidence type="ECO:0008006" key="4">
    <source>
        <dbReference type="Google" id="ProtNLM"/>
    </source>
</evidence>
<feature type="transmembrane region" description="Helical" evidence="1">
    <location>
        <begin position="55"/>
        <end position="83"/>
    </location>
</feature>
<evidence type="ECO:0000313" key="2">
    <source>
        <dbReference type="EMBL" id="GFP32044.1"/>
    </source>
</evidence>
<dbReference type="AlphaFoldDB" id="A0A6V8PJZ5"/>
<dbReference type="Proteomes" id="UP000568877">
    <property type="component" value="Unassembled WGS sequence"/>
</dbReference>
<accession>A0A6V8PJZ5</accession>
<evidence type="ECO:0000256" key="1">
    <source>
        <dbReference type="SAM" id="Phobius"/>
    </source>
</evidence>